<dbReference type="eggNOG" id="arCOG01715">
    <property type="taxonomic scope" value="Archaea"/>
</dbReference>
<name>I3TFR5_THEC1</name>
<keyword evidence="4" id="KW-1185">Reference proteome</keyword>
<dbReference type="SUPFAM" id="SSF101960">
    <property type="entry name" value="Stabilizer of iron transporter SufD"/>
    <property type="match status" value="1"/>
</dbReference>
<dbReference type="KEGG" id="thg:TCELL_1180"/>
<dbReference type="HOGENOM" id="CLU_026231_0_1_2"/>
<dbReference type="EMBL" id="CP003531">
    <property type="protein sequence ID" value="AFK51603.1"/>
    <property type="molecule type" value="Genomic_DNA"/>
</dbReference>
<dbReference type="PANTHER" id="PTHR30508:SF1">
    <property type="entry name" value="UPF0051 PROTEIN ABCI8, CHLOROPLASTIC-RELATED"/>
    <property type="match status" value="1"/>
</dbReference>
<reference evidence="3 4" key="1">
    <citation type="journal article" date="2012" name="J. Bacteriol.">
        <title>Complete genome sequence of the hyperthermophilic cellulolytic Crenarchaeon 'Thermogladius cellulolyticus' 1633.</title>
        <authorList>
            <person name="Mardanov A.V."/>
            <person name="Kochetkova T.V."/>
            <person name="Beletsky A.V."/>
            <person name="Bonch-Osmolovskaya E.A."/>
            <person name="Ravin N.V."/>
            <person name="Skryabin K.G."/>
        </authorList>
    </citation>
    <scope>NUCLEOTIDE SEQUENCE [LARGE SCALE GENOMIC DNA]</scope>
    <source>
        <strain evidence="4">DSM 22663 / VKM B-2946 / 1633</strain>
    </source>
</reference>
<dbReference type="InterPro" id="IPR000825">
    <property type="entry name" value="SUF_FeS_clus_asmbl_SufBD_core"/>
</dbReference>
<dbReference type="InterPro" id="IPR037284">
    <property type="entry name" value="SUF_FeS_clus_asmbl_SufBD_sf"/>
</dbReference>
<dbReference type="InterPro" id="IPR055346">
    <property type="entry name" value="Fe-S_cluster_assembly_SufBD"/>
</dbReference>
<protein>
    <submittedName>
        <fullName evidence="3">SufBD protein</fullName>
    </submittedName>
</protein>
<evidence type="ECO:0000256" key="1">
    <source>
        <dbReference type="ARBA" id="ARBA00043967"/>
    </source>
</evidence>
<dbReference type="PANTHER" id="PTHR30508">
    <property type="entry name" value="FES CLUSTER ASSEMBLY PROTEIN SUF"/>
    <property type="match status" value="1"/>
</dbReference>
<dbReference type="AlphaFoldDB" id="I3TFR5"/>
<dbReference type="STRING" id="1184251.TCELL_1180"/>
<organism evidence="3 4">
    <name type="scientific">Thermogladius calderae (strain DSM 22663 / VKM B-2946 / 1633)</name>
    <dbReference type="NCBI Taxonomy" id="1184251"/>
    <lineage>
        <taxon>Archaea</taxon>
        <taxon>Thermoproteota</taxon>
        <taxon>Thermoprotei</taxon>
        <taxon>Desulfurococcales</taxon>
        <taxon>Desulfurococcaceae</taxon>
        <taxon>Thermogladius</taxon>
    </lineage>
</organism>
<gene>
    <name evidence="3" type="ordered locus">TCELL_1180</name>
</gene>
<sequence length="347" mass="38684">MGFTTSSKAYYLQIDQNYFKYLSRFSGVEIMTTREFVENRPDEAREYYWRLIDPARDKYTATAALLEKGGYYIRVKRNTRLQEPILACLFLSTRGIQAPHNIVVVEEGAEAVVTTGCTIAPEMIGVHIGISEFYVGEKGKLTFVMVHSWNHVSHVRPRTAVVVGDEGYYLNYYANLSRVRTLQTYPEVKLGTRARAGVYSVILGLGKASIDYGGAVYLNGDEASAEVVSKALAREEAKVVTRGRLHARGRGSKGHLECRGLMLSEKAYMLAVPELSSDTLDAALTHEASIGRLAEEEINYLVSKGFKRDEAVSLLVKGFISVEENMFPPRVRGIISSVEKLVVEKSF</sequence>
<dbReference type="Proteomes" id="UP000005270">
    <property type="component" value="Chromosome"/>
</dbReference>
<dbReference type="Pfam" id="PF01458">
    <property type="entry name" value="SUFBD_core"/>
    <property type="match status" value="1"/>
</dbReference>
<dbReference type="GeneID" id="13013499"/>
<evidence type="ECO:0000313" key="3">
    <source>
        <dbReference type="EMBL" id="AFK51603.1"/>
    </source>
</evidence>
<accession>I3TFR5</accession>
<comment type="similarity">
    <text evidence="1">Belongs to the iron-sulfur cluster assembly SufBD family.</text>
</comment>
<evidence type="ECO:0000313" key="4">
    <source>
        <dbReference type="Proteomes" id="UP000005270"/>
    </source>
</evidence>
<dbReference type="RefSeq" id="WP_014737853.1">
    <property type="nucleotide sequence ID" value="NC_017954.1"/>
</dbReference>
<dbReference type="GO" id="GO:0016226">
    <property type="term" value="P:iron-sulfur cluster assembly"/>
    <property type="evidence" value="ECO:0007669"/>
    <property type="project" value="InterPro"/>
</dbReference>
<dbReference type="InParanoid" id="I3TFR5"/>
<feature type="domain" description="SUF system FeS cluster assembly SufBD core" evidence="2">
    <location>
        <begin position="95"/>
        <end position="319"/>
    </location>
</feature>
<proteinExistence type="inferred from homology"/>
<evidence type="ECO:0000259" key="2">
    <source>
        <dbReference type="Pfam" id="PF01458"/>
    </source>
</evidence>